<protein>
    <submittedName>
        <fullName evidence="2">IS1595 family transposase</fullName>
    </submittedName>
</protein>
<dbReference type="Pfam" id="PF12762">
    <property type="entry name" value="DDE_Tnp_IS1595"/>
    <property type="match status" value="1"/>
</dbReference>
<evidence type="ECO:0000313" key="3">
    <source>
        <dbReference type="Proteomes" id="UP000304900"/>
    </source>
</evidence>
<dbReference type="Proteomes" id="UP000304900">
    <property type="component" value="Unassembled WGS sequence"/>
</dbReference>
<organism evidence="2 3">
    <name type="scientific">Dyadobacter frigoris</name>
    <dbReference type="NCBI Taxonomy" id="2576211"/>
    <lineage>
        <taxon>Bacteria</taxon>
        <taxon>Pseudomonadati</taxon>
        <taxon>Bacteroidota</taxon>
        <taxon>Cytophagia</taxon>
        <taxon>Cytophagales</taxon>
        <taxon>Spirosomataceae</taxon>
        <taxon>Dyadobacter</taxon>
    </lineage>
</organism>
<evidence type="ECO:0000313" key="2">
    <source>
        <dbReference type="EMBL" id="TKT84589.1"/>
    </source>
</evidence>
<feature type="non-terminal residue" evidence="2">
    <location>
        <position position="1"/>
    </location>
</feature>
<dbReference type="EMBL" id="SZVO01000041">
    <property type="protein sequence ID" value="TKT84589.1"/>
    <property type="molecule type" value="Genomic_DNA"/>
</dbReference>
<dbReference type="RefSeq" id="WP_137344631.1">
    <property type="nucleotide sequence ID" value="NZ_SZVO01000041.1"/>
</dbReference>
<evidence type="ECO:0000259" key="1">
    <source>
        <dbReference type="Pfam" id="PF12762"/>
    </source>
</evidence>
<keyword evidence="3" id="KW-1185">Reference proteome</keyword>
<comment type="caution">
    <text evidence="2">The sequence shown here is derived from an EMBL/GenBank/DDBJ whole genome shotgun (WGS) entry which is preliminary data.</text>
</comment>
<dbReference type="OrthoDB" id="1023020at2"/>
<dbReference type="InterPro" id="IPR024445">
    <property type="entry name" value="Tnp_ISXO2-like"/>
</dbReference>
<proteinExistence type="predicted"/>
<dbReference type="AlphaFoldDB" id="A0A4U6CK23"/>
<name>A0A4U6CK23_9BACT</name>
<gene>
    <name evidence="2" type="ORF">FDK13_34880</name>
</gene>
<sequence>TDGYWGYKKLKEVIAKHNVVIESDKKKAAKLFPWVNRTISNAKRMLNGVHHNCINAKYVQNYLDEFCYKFNRRYFGDKLSDRLMIAAMESTWY</sequence>
<reference evidence="2 3" key="1">
    <citation type="submission" date="2019-05" db="EMBL/GenBank/DDBJ databases">
        <title>Dyadobacter AR-3-8 sp. nov., isolated from arctic soil.</title>
        <authorList>
            <person name="Chaudhary D.K."/>
        </authorList>
    </citation>
    <scope>NUCLEOTIDE SEQUENCE [LARGE SCALE GENOMIC DNA]</scope>
    <source>
        <strain evidence="2 3">AR-3-8</strain>
    </source>
</reference>
<dbReference type="NCBIfam" id="NF033547">
    <property type="entry name" value="transpos_IS1595"/>
    <property type="match status" value="1"/>
</dbReference>
<accession>A0A4U6CK23</accession>
<feature type="domain" description="ISXO2-like transposase" evidence="1">
    <location>
        <begin position="1"/>
        <end position="71"/>
    </location>
</feature>